<evidence type="ECO:0000256" key="1">
    <source>
        <dbReference type="SAM" id="SignalP"/>
    </source>
</evidence>
<accession>A0A9P5BMU7</accession>
<keyword evidence="1" id="KW-0732">Signal</keyword>
<comment type="caution">
    <text evidence="2">The sequence shown here is derived from an EMBL/GenBank/DDBJ whole genome shotgun (WGS) entry which is preliminary data.</text>
</comment>
<dbReference type="EMBL" id="LUFC02000116">
    <property type="protein sequence ID" value="KAF4501631.1"/>
    <property type="molecule type" value="Genomic_DNA"/>
</dbReference>
<evidence type="ECO:0000313" key="2">
    <source>
        <dbReference type="EMBL" id="KAF4501631.1"/>
    </source>
</evidence>
<name>A0A9P5BMU7_9HYPO</name>
<organism evidence="2 3">
    <name type="scientific">Fusarium agapanthi</name>
    <dbReference type="NCBI Taxonomy" id="1803897"/>
    <lineage>
        <taxon>Eukaryota</taxon>
        <taxon>Fungi</taxon>
        <taxon>Dikarya</taxon>
        <taxon>Ascomycota</taxon>
        <taxon>Pezizomycotina</taxon>
        <taxon>Sordariomycetes</taxon>
        <taxon>Hypocreomycetidae</taxon>
        <taxon>Hypocreales</taxon>
        <taxon>Nectriaceae</taxon>
        <taxon>Fusarium</taxon>
        <taxon>Fusarium fujikuroi species complex</taxon>
    </lineage>
</organism>
<reference evidence="2" key="1">
    <citation type="submission" date="2020-01" db="EMBL/GenBank/DDBJ databases">
        <title>Identification and distribution of gene clusters putatively required for synthesis of sphingolipid metabolism inhibitors in phylogenetically diverse species of the filamentous fungus Fusarium.</title>
        <authorList>
            <person name="Kim H.-S."/>
            <person name="Busman M."/>
            <person name="Brown D.W."/>
            <person name="Divon H."/>
            <person name="Uhlig S."/>
            <person name="Proctor R.H."/>
        </authorList>
    </citation>
    <scope>NUCLEOTIDE SEQUENCE</scope>
    <source>
        <strain evidence="2">NRRL 31653</strain>
    </source>
</reference>
<protein>
    <submittedName>
        <fullName evidence="2">Uncharacterized protein</fullName>
    </submittedName>
</protein>
<keyword evidence="3" id="KW-1185">Reference proteome</keyword>
<dbReference type="OrthoDB" id="5030973at2759"/>
<feature type="signal peptide" evidence="1">
    <location>
        <begin position="1"/>
        <end position="20"/>
    </location>
</feature>
<proteinExistence type="predicted"/>
<feature type="chain" id="PRO_5040238923" evidence="1">
    <location>
        <begin position="21"/>
        <end position="358"/>
    </location>
</feature>
<dbReference type="Proteomes" id="UP000737391">
    <property type="component" value="Unassembled WGS sequence"/>
</dbReference>
<gene>
    <name evidence="2" type="ORF">FAGAP_2140</name>
</gene>
<evidence type="ECO:0000313" key="3">
    <source>
        <dbReference type="Proteomes" id="UP000737391"/>
    </source>
</evidence>
<sequence>MVSMCHSLRGDMTLMLGTLAAVLQIEDPCNVEEGSLEDKGLNRRIEPDTYSHYISTVHIRNLTAMATLQSHDEAEEPLLVFEAPLQHQVIGEDDTVRTENASMSDWERRNIIERTSGSIHTRVELLSVTHGSYSEGGDKATLMVFRFRFDPQKSSRRVIRAKIEIEFFPTNDSYLEVDAIAPEERWTVVPTTDTETTTRSGQLSLGASGVPFLEADATASLERSYSRDVSGATTITGSINLGSGKNSGESTVAAWNLQENERHKTGVPDSVTTAILVRRAGDERFNAEVTLQADVDWVTGWERRLSKIPLDDPILFNPQETGGPGKKGRSYGAKDLADVDLNELCKVRMAVEAPFAVK</sequence>
<dbReference type="AlphaFoldDB" id="A0A9P5BMU7"/>